<dbReference type="Pfam" id="PF06985">
    <property type="entry name" value="HET"/>
    <property type="match status" value="1"/>
</dbReference>
<proteinExistence type="predicted"/>
<dbReference type="OrthoDB" id="2157530at2759"/>
<evidence type="ECO:0000313" key="3">
    <source>
        <dbReference type="Proteomes" id="UP000054321"/>
    </source>
</evidence>
<dbReference type="STRING" id="913774.A0A0C3CXI0"/>
<dbReference type="HOGENOM" id="CLU_004184_7_4_1"/>
<gene>
    <name evidence="2" type="ORF">OIDMADRAFT_136327</name>
</gene>
<dbReference type="PANTHER" id="PTHR24148:SF82">
    <property type="entry name" value="HETEROKARYON INCOMPATIBILITY DOMAIN-CONTAINING PROTEIN"/>
    <property type="match status" value="1"/>
</dbReference>
<keyword evidence="3" id="KW-1185">Reference proteome</keyword>
<sequence>MGSQQSLYARLDPSSCQIRLVHIQPGVWDDPILCELETVSLNSSPVYQTLSYFWGDPKDSKPILLEDCVFDVTSNLYDALRRLRRANSIRVIWIDAICINQMDNDEKSQQVMLMKSIYSKCKEVIMWLGDGIPGRPNDSLTIDEGSYKLIDYFAIQPPIFHLITGGGMNGGETPAVVRRFRKGWRILGQIVDLPYWRRVWIVQENILPPLATVVLGSISIPWKAFSSAIDSFKWHVQWAGTWEDAHWRTICGDLFSREQFYQGTDDFRRTVPEDKATFENWQRANVDCDMQYATVDQLVMSVVQIPVIGAVVGRRVFTTEQGYLGLGPRDMEVGDQVFILSGSNVPFVLRESETAQVNPLLPAYSLVGDCYVHGIMYGQSHNSEWLKNAKSLVLR</sequence>
<dbReference type="AlphaFoldDB" id="A0A0C3CXI0"/>
<evidence type="ECO:0000313" key="2">
    <source>
        <dbReference type="EMBL" id="KIM94387.1"/>
    </source>
</evidence>
<reference evidence="2 3" key="1">
    <citation type="submission" date="2014-04" db="EMBL/GenBank/DDBJ databases">
        <authorList>
            <consortium name="DOE Joint Genome Institute"/>
            <person name="Kuo A."/>
            <person name="Martino E."/>
            <person name="Perotto S."/>
            <person name="Kohler A."/>
            <person name="Nagy L.G."/>
            <person name="Floudas D."/>
            <person name="Copeland A."/>
            <person name="Barry K.W."/>
            <person name="Cichocki N."/>
            <person name="Veneault-Fourrey C."/>
            <person name="LaButti K."/>
            <person name="Lindquist E.A."/>
            <person name="Lipzen A."/>
            <person name="Lundell T."/>
            <person name="Morin E."/>
            <person name="Murat C."/>
            <person name="Sun H."/>
            <person name="Tunlid A."/>
            <person name="Henrissat B."/>
            <person name="Grigoriev I.V."/>
            <person name="Hibbett D.S."/>
            <person name="Martin F."/>
            <person name="Nordberg H.P."/>
            <person name="Cantor M.N."/>
            <person name="Hua S.X."/>
        </authorList>
    </citation>
    <scope>NUCLEOTIDE SEQUENCE [LARGE SCALE GENOMIC DNA]</scope>
    <source>
        <strain evidence="2 3">Zn</strain>
    </source>
</reference>
<feature type="domain" description="Heterokaryon incompatibility" evidence="1">
    <location>
        <begin position="47"/>
        <end position="204"/>
    </location>
</feature>
<dbReference type="InterPro" id="IPR010730">
    <property type="entry name" value="HET"/>
</dbReference>
<protein>
    <recommendedName>
        <fullName evidence="1">Heterokaryon incompatibility domain-containing protein</fullName>
    </recommendedName>
</protein>
<dbReference type="InParanoid" id="A0A0C3CXI0"/>
<evidence type="ECO:0000259" key="1">
    <source>
        <dbReference type="Pfam" id="PF06985"/>
    </source>
</evidence>
<organism evidence="2 3">
    <name type="scientific">Oidiodendron maius (strain Zn)</name>
    <dbReference type="NCBI Taxonomy" id="913774"/>
    <lineage>
        <taxon>Eukaryota</taxon>
        <taxon>Fungi</taxon>
        <taxon>Dikarya</taxon>
        <taxon>Ascomycota</taxon>
        <taxon>Pezizomycotina</taxon>
        <taxon>Leotiomycetes</taxon>
        <taxon>Leotiomycetes incertae sedis</taxon>
        <taxon>Myxotrichaceae</taxon>
        <taxon>Oidiodendron</taxon>
    </lineage>
</organism>
<name>A0A0C3CXI0_OIDMZ</name>
<accession>A0A0C3CXI0</accession>
<dbReference type="EMBL" id="KN832890">
    <property type="protein sequence ID" value="KIM94387.1"/>
    <property type="molecule type" value="Genomic_DNA"/>
</dbReference>
<dbReference type="Pfam" id="PF26639">
    <property type="entry name" value="Het-6_barrel"/>
    <property type="match status" value="1"/>
</dbReference>
<dbReference type="InterPro" id="IPR052895">
    <property type="entry name" value="HetReg/Transcr_Mod"/>
</dbReference>
<dbReference type="Proteomes" id="UP000054321">
    <property type="component" value="Unassembled WGS sequence"/>
</dbReference>
<reference evidence="3" key="2">
    <citation type="submission" date="2015-01" db="EMBL/GenBank/DDBJ databases">
        <title>Evolutionary Origins and Diversification of the Mycorrhizal Mutualists.</title>
        <authorList>
            <consortium name="DOE Joint Genome Institute"/>
            <consortium name="Mycorrhizal Genomics Consortium"/>
            <person name="Kohler A."/>
            <person name="Kuo A."/>
            <person name="Nagy L.G."/>
            <person name="Floudas D."/>
            <person name="Copeland A."/>
            <person name="Barry K.W."/>
            <person name="Cichocki N."/>
            <person name="Veneault-Fourrey C."/>
            <person name="LaButti K."/>
            <person name="Lindquist E.A."/>
            <person name="Lipzen A."/>
            <person name="Lundell T."/>
            <person name="Morin E."/>
            <person name="Murat C."/>
            <person name="Riley R."/>
            <person name="Ohm R."/>
            <person name="Sun H."/>
            <person name="Tunlid A."/>
            <person name="Henrissat B."/>
            <person name="Grigoriev I.V."/>
            <person name="Hibbett D.S."/>
            <person name="Martin F."/>
        </authorList>
    </citation>
    <scope>NUCLEOTIDE SEQUENCE [LARGE SCALE GENOMIC DNA]</scope>
    <source>
        <strain evidence="3">Zn</strain>
    </source>
</reference>
<dbReference type="PANTHER" id="PTHR24148">
    <property type="entry name" value="ANKYRIN REPEAT DOMAIN-CONTAINING PROTEIN 39 HOMOLOG-RELATED"/>
    <property type="match status" value="1"/>
</dbReference>